<dbReference type="NCBIfam" id="TIGR01027">
    <property type="entry name" value="proB"/>
    <property type="match status" value="1"/>
</dbReference>
<dbReference type="Gene3D" id="3.40.1160.10">
    <property type="entry name" value="Acetylglutamate kinase-like"/>
    <property type="match status" value="2"/>
</dbReference>
<keyword evidence="1" id="KW-0963">Cytoplasm</keyword>
<dbReference type="PIRSF" id="PIRSF000729">
    <property type="entry name" value="GK"/>
    <property type="match status" value="1"/>
</dbReference>
<accession>M2XFQ6</accession>
<dbReference type="InterPro" id="IPR041739">
    <property type="entry name" value="G5K_ProB"/>
</dbReference>
<dbReference type="InterPro" id="IPR019797">
    <property type="entry name" value="Glutamate_5-kinase_CS"/>
</dbReference>
<dbReference type="InterPro" id="IPR001057">
    <property type="entry name" value="Glu/AcGlu_kinase"/>
</dbReference>
<dbReference type="GO" id="GO:0004349">
    <property type="term" value="F:glutamate 5-kinase activity"/>
    <property type="evidence" value="ECO:0007669"/>
    <property type="project" value="UniProtKB-EC"/>
</dbReference>
<gene>
    <name evidence="10" type="ORF">Gasu_37310</name>
</gene>
<dbReference type="HAMAP" id="MF_00456">
    <property type="entry name" value="ProB"/>
    <property type="match status" value="1"/>
</dbReference>
<dbReference type="Pfam" id="PF01472">
    <property type="entry name" value="PUA"/>
    <property type="match status" value="1"/>
</dbReference>
<dbReference type="InterPro" id="IPR002478">
    <property type="entry name" value="PUA"/>
</dbReference>
<dbReference type="GeneID" id="17087687"/>
<evidence type="ECO:0000256" key="5">
    <source>
        <dbReference type="ARBA" id="ARBA00022741"/>
    </source>
</evidence>
<dbReference type="PROSITE" id="PS00902">
    <property type="entry name" value="GLUTAMATE_5_KINASE"/>
    <property type="match status" value="1"/>
</dbReference>
<dbReference type="OMA" id="NLAFPPH"/>
<feature type="compositionally biased region" description="Low complexity" evidence="8">
    <location>
        <begin position="31"/>
        <end position="63"/>
    </location>
</feature>
<dbReference type="Gramene" id="EME28842">
    <property type="protein sequence ID" value="EME28842"/>
    <property type="gene ID" value="Gasu_37310"/>
</dbReference>
<dbReference type="CDD" id="cd04242">
    <property type="entry name" value="AAK_G5K_ProB"/>
    <property type="match status" value="1"/>
</dbReference>
<dbReference type="GO" id="GO:0005524">
    <property type="term" value="F:ATP binding"/>
    <property type="evidence" value="ECO:0007669"/>
    <property type="project" value="UniProtKB-KW"/>
</dbReference>
<keyword evidence="2" id="KW-0028">Amino-acid biosynthesis</keyword>
<dbReference type="PANTHER" id="PTHR43654">
    <property type="entry name" value="GLUTAMATE 5-KINASE"/>
    <property type="match status" value="1"/>
</dbReference>
<dbReference type="EMBL" id="KB454515">
    <property type="protein sequence ID" value="EME28842.1"/>
    <property type="molecule type" value="Genomic_DNA"/>
</dbReference>
<dbReference type="InterPro" id="IPR011529">
    <property type="entry name" value="Glu_5kinase"/>
</dbReference>
<evidence type="ECO:0000256" key="1">
    <source>
        <dbReference type="ARBA" id="ARBA00022490"/>
    </source>
</evidence>
<dbReference type="AlphaFoldDB" id="M2XFQ6"/>
<keyword evidence="4 10" id="KW-0808">Transferase</keyword>
<keyword evidence="5" id="KW-0547">Nucleotide-binding</keyword>
<dbReference type="OrthoDB" id="409889at2759"/>
<dbReference type="GO" id="GO:0005829">
    <property type="term" value="C:cytosol"/>
    <property type="evidence" value="ECO:0007669"/>
    <property type="project" value="TreeGrafter"/>
</dbReference>
<keyword evidence="7" id="KW-0067">ATP-binding</keyword>
<evidence type="ECO:0000256" key="7">
    <source>
        <dbReference type="ARBA" id="ARBA00022840"/>
    </source>
</evidence>
<dbReference type="PROSITE" id="PS50890">
    <property type="entry name" value="PUA"/>
    <property type="match status" value="1"/>
</dbReference>
<dbReference type="SMART" id="SM00359">
    <property type="entry name" value="PUA"/>
    <property type="match status" value="1"/>
</dbReference>
<dbReference type="eggNOG" id="KOG1154">
    <property type="taxonomic scope" value="Eukaryota"/>
</dbReference>
<dbReference type="InterPro" id="IPR001048">
    <property type="entry name" value="Asp/Glu/Uridylate_kinase"/>
</dbReference>
<dbReference type="Proteomes" id="UP000030680">
    <property type="component" value="Unassembled WGS sequence"/>
</dbReference>
<evidence type="ECO:0000256" key="8">
    <source>
        <dbReference type="SAM" id="MobiDB-lite"/>
    </source>
</evidence>
<dbReference type="Pfam" id="PF00696">
    <property type="entry name" value="AA_kinase"/>
    <property type="match status" value="1"/>
</dbReference>
<keyword evidence="3" id="KW-0641">Proline biosynthesis</keyword>
<dbReference type="InterPro" id="IPR036393">
    <property type="entry name" value="AceGlu_kinase-like_sf"/>
</dbReference>
<evidence type="ECO:0000256" key="3">
    <source>
        <dbReference type="ARBA" id="ARBA00022650"/>
    </source>
</evidence>
<evidence type="ECO:0000256" key="4">
    <source>
        <dbReference type="ARBA" id="ARBA00022679"/>
    </source>
</evidence>
<dbReference type="Gene3D" id="2.30.130.10">
    <property type="entry name" value="PUA domain"/>
    <property type="match status" value="1"/>
</dbReference>
<keyword evidence="11" id="KW-1185">Reference proteome</keyword>
<dbReference type="PRINTS" id="PR00474">
    <property type="entry name" value="GLU5KINASE"/>
</dbReference>
<keyword evidence="6 10" id="KW-0418">Kinase</keyword>
<dbReference type="CDD" id="cd21157">
    <property type="entry name" value="PUA_G5K"/>
    <property type="match status" value="1"/>
</dbReference>
<proteinExistence type="inferred from homology"/>
<dbReference type="InterPro" id="IPR005715">
    <property type="entry name" value="Glu_5kinase/COase_Synthase"/>
</dbReference>
<feature type="region of interest" description="Disordered" evidence="8">
    <location>
        <begin position="1"/>
        <end position="78"/>
    </location>
</feature>
<evidence type="ECO:0000259" key="9">
    <source>
        <dbReference type="SMART" id="SM00359"/>
    </source>
</evidence>
<dbReference type="STRING" id="130081.M2XFQ6"/>
<dbReference type="SUPFAM" id="SSF53633">
    <property type="entry name" value="Carbamate kinase-like"/>
    <property type="match status" value="1"/>
</dbReference>
<protein>
    <submittedName>
        <fullName evidence="10">Glutamate 5-kinase isoform 1</fullName>
        <ecNumber evidence="10">2.7.2.11</ecNumber>
    </submittedName>
</protein>
<organism evidence="10 11">
    <name type="scientific">Galdieria sulphuraria</name>
    <name type="common">Red alga</name>
    <dbReference type="NCBI Taxonomy" id="130081"/>
    <lineage>
        <taxon>Eukaryota</taxon>
        <taxon>Rhodophyta</taxon>
        <taxon>Bangiophyceae</taxon>
        <taxon>Galdieriales</taxon>
        <taxon>Galdieriaceae</taxon>
        <taxon>Galdieria</taxon>
    </lineage>
</organism>
<dbReference type="EC" id="2.7.2.11" evidence="10"/>
<sequence length="461" mass="48922">MIMTPTAGVHNRKEEVEQHMNGNGAIVGSRDSSMAPSGAGSDAGSDGSEPSSQNSNPLSGSSSHVDLNPPVVADPTANNGKGEVIVVKVGTSTIMRGEEEEGDIALSTLALLVDTLVALRKAGFHVVLVTSGAVGLGCKRLGLKKKPESLAGRQAMAAIGQSSLMRTYEELFGYANQHVAQQILLARGDVAKSHQYFNARNTLFELLRLGVIPIVNENDTIATEELRFGDNDRLSAMVAGLLDAKWLFLLTDVDQMYTADPRSDPSAAPIDVVEDIESLMVNTGGDGKGGTQWGTGGMGTKVTAARLATAAEVTVCIMNGAKPENILNFVLPHKGKAVGTVFLPQKKVIRGGRKRWIAHGLKPTGTIYVDSGAEKAILRKKSLFAAGIIRVEGEFDAEACVHVCNSSGEEIARGLVNYSHEEIEKVKGLHSDVLLEVLGYEGPEEIIHRHNLVDVPSGCND</sequence>
<dbReference type="InterPro" id="IPR036974">
    <property type="entry name" value="PUA_sf"/>
</dbReference>
<evidence type="ECO:0000256" key="6">
    <source>
        <dbReference type="ARBA" id="ARBA00022777"/>
    </source>
</evidence>
<dbReference type="GO" id="GO:0003723">
    <property type="term" value="F:RNA binding"/>
    <property type="evidence" value="ECO:0007669"/>
    <property type="project" value="InterPro"/>
</dbReference>
<evidence type="ECO:0000313" key="11">
    <source>
        <dbReference type="Proteomes" id="UP000030680"/>
    </source>
</evidence>
<dbReference type="FunFam" id="3.40.1160.10:FF:000018">
    <property type="entry name" value="Glutamate 5-kinase"/>
    <property type="match status" value="1"/>
</dbReference>
<dbReference type="InterPro" id="IPR015947">
    <property type="entry name" value="PUA-like_sf"/>
</dbReference>
<dbReference type="FunFam" id="2.30.130.10:FF:000007">
    <property type="entry name" value="Glutamate 5-kinase"/>
    <property type="match status" value="1"/>
</dbReference>
<feature type="domain" description="PUA" evidence="9">
    <location>
        <begin position="365"/>
        <end position="447"/>
    </location>
</feature>
<dbReference type="RefSeq" id="XP_005705362.1">
    <property type="nucleotide sequence ID" value="XM_005705305.1"/>
</dbReference>
<name>M2XFQ6_GALSU</name>
<evidence type="ECO:0000256" key="2">
    <source>
        <dbReference type="ARBA" id="ARBA00022605"/>
    </source>
</evidence>
<dbReference type="PANTHER" id="PTHR43654:SF3">
    <property type="entry name" value="GLUTAMATE 5-KINASE"/>
    <property type="match status" value="1"/>
</dbReference>
<evidence type="ECO:0000313" key="10">
    <source>
        <dbReference type="EMBL" id="EME28842.1"/>
    </source>
</evidence>
<reference evidence="11" key="1">
    <citation type="journal article" date="2013" name="Science">
        <title>Gene transfer from bacteria and archaea facilitated evolution of an extremophilic eukaryote.</title>
        <authorList>
            <person name="Schonknecht G."/>
            <person name="Chen W.H."/>
            <person name="Ternes C.M."/>
            <person name="Barbier G.G."/>
            <person name="Shrestha R.P."/>
            <person name="Stanke M."/>
            <person name="Brautigam A."/>
            <person name="Baker B.J."/>
            <person name="Banfield J.F."/>
            <person name="Garavito R.M."/>
            <person name="Carr K."/>
            <person name="Wilkerson C."/>
            <person name="Rensing S.A."/>
            <person name="Gagneul D."/>
            <person name="Dickenson N.E."/>
            <person name="Oesterhelt C."/>
            <person name="Lercher M.J."/>
            <person name="Weber A.P."/>
        </authorList>
    </citation>
    <scope>NUCLEOTIDE SEQUENCE [LARGE SCALE GENOMIC DNA]</scope>
    <source>
        <strain evidence="11">074W</strain>
    </source>
</reference>
<dbReference type="GO" id="GO:0008652">
    <property type="term" value="P:amino acid biosynthetic process"/>
    <property type="evidence" value="ECO:0007669"/>
    <property type="project" value="UniProtKB-KW"/>
</dbReference>
<dbReference type="SUPFAM" id="SSF88697">
    <property type="entry name" value="PUA domain-like"/>
    <property type="match status" value="1"/>
</dbReference>